<organism evidence="1 2">
    <name type="scientific">Fusobacterium ulcerans 12-1B</name>
    <dbReference type="NCBI Taxonomy" id="457404"/>
    <lineage>
        <taxon>Bacteria</taxon>
        <taxon>Fusobacteriati</taxon>
        <taxon>Fusobacteriota</taxon>
        <taxon>Fusobacteriia</taxon>
        <taxon>Fusobacteriales</taxon>
        <taxon>Fusobacteriaceae</taxon>
        <taxon>Fusobacterium</taxon>
    </lineage>
</organism>
<dbReference type="Proteomes" id="UP000003233">
    <property type="component" value="Unassembled WGS sequence"/>
</dbReference>
<dbReference type="AlphaFoldDB" id="H1PNX7"/>
<comment type="caution">
    <text evidence="1">The sequence shown here is derived from an EMBL/GenBank/DDBJ whole genome shotgun (WGS) entry which is preliminary data.</text>
</comment>
<evidence type="ECO:0000313" key="1">
    <source>
        <dbReference type="EMBL" id="EHO85196.1"/>
    </source>
</evidence>
<reference evidence="1 2" key="1">
    <citation type="submission" date="2012-07" db="EMBL/GenBank/DDBJ databases">
        <title>The Genome Sequence of Fusobacterium ulcerans 12_1B.</title>
        <authorList>
            <consortium name="The Broad Institute Genome Sequencing Platform"/>
            <person name="Earl A."/>
            <person name="Ward D."/>
            <person name="Feldgarden M."/>
            <person name="Gevers D."/>
            <person name="Strauss J."/>
            <person name="Ambrose C.E."/>
            <person name="Allen-Vercoe E."/>
            <person name="Walker B."/>
            <person name="Young S.K."/>
            <person name="Zeng Q."/>
            <person name="Gargeya S."/>
            <person name="Fitzgerald M."/>
            <person name="Haas B."/>
            <person name="Abouelleil A."/>
            <person name="Alvarado L."/>
            <person name="Arachchi H.M."/>
            <person name="Berlin A.M."/>
            <person name="Chapman S.B."/>
            <person name="Goldberg J."/>
            <person name="Griggs A."/>
            <person name="Gujja S."/>
            <person name="Hansen M."/>
            <person name="Howarth C."/>
            <person name="Imamovic A."/>
            <person name="Larimer J."/>
            <person name="McCowen C."/>
            <person name="Montmayeur A."/>
            <person name="Murphy C."/>
            <person name="Neiman D."/>
            <person name="Pearson M."/>
            <person name="Priest M."/>
            <person name="Roberts A."/>
            <person name="Saif S."/>
            <person name="Shea T."/>
            <person name="Sisk P."/>
            <person name="Sykes S."/>
            <person name="Wortman J."/>
            <person name="Nusbaum C."/>
            <person name="Birren B."/>
        </authorList>
    </citation>
    <scope>NUCLEOTIDE SEQUENCE [LARGE SCALE GENOMIC DNA]</scope>
    <source>
        <strain evidence="1 2">12_1B</strain>
    </source>
</reference>
<evidence type="ECO:0000313" key="2">
    <source>
        <dbReference type="Proteomes" id="UP000003233"/>
    </source>
</evidence>
<gene>
    <name evidence="1" type="ORF">HMPREF0402_00120</name>
</gene>
<dbReference type="PATRIC" id="fig|457404.5.peg.1110"/>
<keyword evidence="2" id="KW-1185">Reference proteome</keyword>
<dbReference type="EMBL" id="AGWJ02000006">
    <property type="protein sequence ID" value="EHO85196.1"/>
    <property type="molecule type" value="Genomic_DNA"/>
</dbReference>
<accession>H1PNX7</accession>
<name>H1PNX7_9FUSO</name>
<sequence>MWICKKCGGEIIAIIESDDSFEFSLDKYGNLNEFLTCHTEDIEKIVKQKKNIVGMYCEDCDIEIEDLEKEAVWED</sequence>
<proteinExistence type="predicted"/>
<dbReference type="RefSeq" id="WP_008695404.1">
    <property type="nucleotide sequence ID" value="NZ_KE161007.1"/>
</dbReference>
<dbReference type="BioCyc" id="FSP457404-HMP:GTSQ-121-MONOMER"/>
<dbReference type="HOGENOM" id="CLU_2682495_0_0_0"/>
<protein>
    <submittedName>
        <fullName evidence="1">Uncharacterized protein</fullName>
    </submittedName>
</protein>